<dbReference type="PATRIC" id="fig|44574.3.peg.3099"/>
<reference evidence="2 5" key="3">
    <citation type="submission" date="2016-10" db="EMBL/GenBank/DDBJ databases">
        <authorList>
            <person name="de Groot N.N."/>
        </authorList>
    </citation>
    <scope>NUCLEOTIDE SEQUENCE [LARGE SCALE GENOMIC DNA]</scope>
    <source>
        <strain evidence="2 5">Nm110</strain>
    </source>
</reference>
<gene>
    <name evidence="1" type="ORF">AAW31_12745</name>
    <name evidence="3" type="ORF">BCL69_102317</name>
    <name evidence="2" type="ORF">SAMN05421882_100944</name>
</gene>
<dbReference type="Proteomes" id="UP000324176">
    <property type="component" value="Unassembled WGS sequence"/>
</dbReference>
<proteinExistence type="predicted"/>
<reference evidence="1 4" key="2">
    <citation type="journal article" date="2016" name="Genome Announc.">
        <title>Genome Sequence of Nitrosomonas communis Strain Nm2, a Mesophilic Ammonia-Oxidizing Bacterium Isolated from Mediterranean Soil.</title>
        <authorList>
            <person name="Kozlowski J.A."/>
            <person name="Kits K.D."/>
            <person name="Stein L.Y."/>
        </authorList>
    </citation>
    <scope>NUCLEOTIDE SEQUENCE [LARGE SCALE GENOMIC DNA]</scope>
    <source>
        <strain evidence="1 4">Nm2</strain>
    </source>
</reference>
<name>A0A0F7KD93_9PROT</name>
<sequence length="64" mass="7358">MNEESFKTQFISSFLAAWCANKYEECSRTVDHEILSRPPVKEAEFLANAAWDEYVDKIINVNTG</sequence>
<evidence type="ECO:0000313" key="6">
    <source>
        <dbReference type="Proteomes" id="UP000324176"/>
    </source>
</evidence>
<dbReference type="AlphaFoldDB" id="A0A0F7KD93"/>
<dbReference type="EMBL" id="CP011451">
    <property type="protein sequence ID" value="AKH38465.1"/>
    <property type="molecule type" value="Genomic_DNA"/>
</dbReference>
<dbReference type="Proteomes" id="UP000034156">
    <property type="component" value="Chromosome"/>
</dbReference>
<dbReference type="EMBL" id="VNHT01000023">
    <property type="protein sequence ID" value="TYP87785.1"/>
    <property type="molecule type" value="Genomic_DNA"/>
</dbReference>
<dbReference type="EMBL" id="FNNH01000009">
    <property type="protein sequence ID" value="SDW37676.1"/>
    <property type="molecule type" value="Genomic_DNA"/>
</dbReference>
<reference evidence="4" key="1">
    <citation type="submission" date="2015-05" db="EMBL/GenBank/DDBJ databases">
        <title>Draft genome of Nitrosomonas communis strain Nm2.</title>
        <authorList>
            <person name="Kozlowski J.A."/>
            <person name="Kits K.D."/>
            <person name="Stein L.Y."/>
        </authorList>
    </citation>
    <scope>NUCLEOTIDE SEQUENCE [LARGE SCALE GENOMIC DNA]</scope>
    <source>
        <strain evidence="4">Nm2</strain>
    </source>
</reference>
<dbReference type="RefSeq" id="WP_046850506.1">
    <property type="nucleotide sequence ID" value="NZ_CBDIPD010000043.1"/>
</dbReference>
<dbReference type="OrthoDB" id="9255893at2"/>
<organism evidence="1 4">
    <name type="scientific">Nitrosomonas communis</name>
    <dbReference type="NCBI Taxonomy" id="44574"/>
    <lineage>
        <taxon>Bacteria</taxon>
        <taxon>Pseudomonadati</taxon>
        <taxon>Pseudomonadota</taxon>
        <taxon>Betaproteobacteria</taxon>
        <taxon>Nitrosomonadales</taxon>
        <taxon>Nitrosomonadaceae</taxon>
        <taxon>Nitrosomonas</taxon>
    </lineage>
</organism>
<accession>A0A0F7KD93</accession>
<evidence type="ECO:0000313" key="3">
    <source>
        <dbReference type="EMBL" id="TYP87785.1"/>
    </source>
</evidence>
<evidence type="ECO:0000313" key="1">
    <source>
        <dbReference type="EMBL" id="AKH38465.1"/>
    </source>
</evidence>
<dbReference type="KEGG" id="nco:AAW31_12745"/>
<reference evidence="3 6" key="4">
    <citation type="submission" date="2019-07" db="EMBL/GenBank/DDBJ databases">
        <title>Active sludge and wastewater microbial communities from Klosterneuburg, Austria.</title>
        <authorList>
            <person name="Wagner M."/>
        </authorList>
    </citation>
    <scope>NUCLEOTIDE SEQUENCE [LARGE SCALE GENOMIC DNA]</scope>
    <source>
        <strain evidence="3 6">Nm2</strain>
    </source>
</reference>
<protein>
    <submittedName>
        <fullName evidence="1">Uncharacterized protein</fullName>
    </submittedName>
</protein>
<evidence type="ECO:0000313" key="4">
    <source>
        <dbReference type="Proteomes" id="UP000034156"/>
    </source>
</evidence>
<keyword evidence="4" id="KW-1185">Reference proteome</keyword>
<evidence type="ECO:0000313" key="5">
    <source>
        <dbReference type="Proteomes" id="UP000183454"/>
    </source>
</evidence>
<evidence type="ECO:0000313" key="2">
    <source>
        <dbReference type="EMBL" id="SDW37676.1"/>
    </source>
</evidence>
<dbReference type="Proteomes" id="UP000183454">
    <property type="component" value="Unassembled WGS sequence"/>
</dbReference>